<dbReference type="GO" id="GO:0005524">
    <property type="term" value="F:ATP binding"/>
    <property type="evidence" value="ECO:0007669"/>
    <property type="project" value="UniProtKB-KW"/>
</dbReference>
<evidence type="ECO:0000256" key="1">
    <source>
        <dbReference type="ARBA" id="ARBA00022448"/>
    </source>
</evidence>
<dbReference type="InterPro" id="IPR017871">
    <property type="entry name" value="ABC_transporter-like_CS"/>
</dbReference>
<dbReference type="Gene3D" id="3.40.50.300">
    <property type="entry name" value="P-loop containing nucleotide triphosphate hydrolases"/>
    <property type="match status" value="1"/>
</dbReference>
<dbReference type="PROSITE" id="PS50893">
    <property type="entry name" value="ABC_TRANSPORTER_2"/>
    <property type="match status" value="1"/>
</dbReference>
<dbReference type="InterPro" id="IPR003593">
    <property type="entry name" value="AAA+_ATPase"/>
</dbReference>
<sequence length="205" mass="22648">MELRFSGLSKRFGRRAVLRNVNGAAKPGEVLVVTGPNGSGKSTLLNILGGLLRPSQGEVSYLANGRALPKEEWHRHLGVCAPDLSVYEELSAMENLRFFTQVRGLRLPDKELAAVLEQLGLKGADFSRPVKQFSSGMLQRVKLAQALVHRPEVLLLDEPSSNLDEAGHRLLKELVMAWRERATVVVATNDPREVAWGDRVLELAH</sequence>
<dbReference type="GO" id="GO:0016887">
    <property type="term" value="F:ATP hydrolysis activity"/>
    <property type="evidence" value="ECO:0007669"/>
    <property type="project" value="InterPro"/>
</dbReference>
<name>A0A062XZA5_9BACT</name>
<keyword evidence="6" id="KW-1185">Reference proteome</keyword>
<dbReference type="SUPFAM" id="SSF52540">
    <property type="entry name" value="P-loop containing nucleoside triphosphate hydrolases"/>
    <property type="match status" value="1"/>
</dbReference>
<evidence type="ECO:0000259" key="4">
    <source>
        <dbReference type="PROSITE" id="PS50893"/>
    </source>
</evidence>
<comment type="caution">
    <text evidence="5">The sequence shown here is derived from an EMBL/GenBank/DDBJ whole genome shotgun (WGS) entry which is preliminary data.</text>
</comment>
<keyword evidence="3" id="KW-0067">ATP-binding</keyword>
<dbReference type="AlphaFoldDB" id="A0A062XZA5"/>
<dbReference type="Pfam" id="PF00005">
    <property type="entry name" value="ABC_tran"/>
    <property type="match status" value="1"/>
</dbReference>
<dbReference type="PANTHER" id="PTHR42939:SF1">
    <property type="entry name" value="ABC TRANSPORTER ATP-BINDING PROTEIN ALBC-RELATED"/>
    <property type="match status" value="1"/>
</dbReference>
<gene>
    <name evidence="5" type="ORF">EG19_09040</name>
</gene>
<dbReference type="EMBL" id="JMFG01000004">
    <property type="protein sequence ID" value="KDA54784.1"/>
    <property type="molecule type" value="Genomic_DNA"/>
</dbReference>
<dbReference type="PANTHER" id="PTHR42939">
    <property type="entry name" value="ABC TRANSPORTER ATP-BINDING PROTEIN ALBC-RELATED"/>
    <property type="match status" value="1"/>
</dbReference>
<proteinExistence type="predicted"/>
<dbReference type="InterPro" id="IPR003439">
    <property type="entry name" value="ABC_transporter-like_ATP-bd"/>
</dbReference>
<reference evidence="5 6" key="1">
    <citation type="submission" date="2014-04" db="EMBL/GenBank/DDBJ databases">
        <title>The Genome Sequence of Thermoanaerobaculum aquaticum MP-01, The First Cultivated Group 23 Acidobacterium.</title>
        <authorList>
            <person name="Stamps B.W."/>
            <person name="Losey N.A."/>
            <person name="Lawson P.A."/>
            <person name="Stevenson B.S."/>
        </authorList>
    </citation>
    <scope>NUCLEOTIDE SEQUENCE [LARGE SCALE GENOMIC DNA]</scope>
    <source>
        <strain evidence="5 6">MP-01</strain>
    </source>
</reference>
<feature type="domain" description="ABC transporter" evidence="4">
    <location>
        <begin position="3"/>
        <end position="204"/>
    </location>
</feature>
<accession>A0A062XZA5</accession>
<dbReference type="STRING" id="1312852.EG19_09040"/>
<evidence type="ECO:0000313" key="6">
    <source>
        <dbReference type="Proteomes" id="UP000027284"/>
    </source>
</evidence>
<dbReference type="CDD" id="cd03230">
    <property type="entry name" value="ABC_DR_subfamily_A"/>
    <property type="match status" value="1"/>
</dbReference>
<evidence type="ECO:0000256" key="3">
    <source>
        <dbReference type="ARBA" id="ARBA00022840"/>
    </source>
</evidence>
<evidence type="ECO:0000313" key="5">
    <source>
        <dbReference type="EMBL" id="KDA54784.1"/>
    </source>
</evidence>
<evidence type="ECO:0000256" key="2">
    <source>
        <dbReference type="ARBA" id="ARBA00022741"/>
    </source>
</evidence>
<organism evidence="5 6">
    <name type="scientific">Thermoanaerobaculum aquaticum</name>
    <dbReference type="NCBI Taxonomy" id="1312852"/>
    <lineage>
        <taxon>Bacteria</taxon>
        <taxon>Pseudomonadati</taxon>
        <taxon>Acidobacteriota</taxon>
        <taxon>Thermoanaerobaculia</taxon>
        <taxon>Thermoanaerobaculales</taxon>
        <taxon>Thermoanaerobaculaceae</taxon>
        <taxon>Thermoanaerobaculum</taxon>
    </lineage>
</organism>
<keyword evidence="1" id="KW-0813">Transport</keyword>
<dbReference type="InterPro" id="IPR027417">
    <property type="entry name" value="P-loop_NTPase"/>
</dbReference>
<keyword evidence="2" id="KW-0547">Nucleotide-binding</keyword>
<dbReference type="Proteomes" id="UP000027284">
    <property type="component" value="Unassembled WGS sequence"/>
</dbReference>
<dbReference type="SMART" id="SM00382">
    <property type="entry name" value="AAA"/>
    <property type="match status" value="1"/>
</dbReference>
<dbReference type="PROSITE" id="PS00211">
    <property type="entry name" value="ABC_TRANSPORTER_1"/>
    <property type="match status" value="1"/>
</dbReference>
<protein>
    <recommendedName>
        <fullName evidence="4">ABC transporter domain-containing protein</fullName>
    </recommendedName>
</protein>
<dbReference type="InterPro" id="IPR051782">
    <property type="entry name" value="ABC_Transporter_VariousFunc"/>
</dbReference>